<keyword evidence="2" id="KW-1185">Reference proteome</keyword>
<proteinExistence type="predicted"/>
<sequence>MASRDCIVFTWHSSLIIARKTRSDNNADDSSIISIVASAWDSVSDTFVAQQSWQVSLSGGVDLVAGGVAADYETGVYQAYIVLFNALSLWIGCLDFDQEFLQLVAQVPLREFFMASDVPAYLKASELLKACWITSGPTLVAFGGQRLLIAYPLHISKGQHSSERWIDPRYLECQWEVYVLNLSNNKEDHVKVLFCGERRSGVGPEVIIGLSNASFNQLETQSSKSCRPSPYIRLDLLSLPWSIYDNEPVEVESLNIGSSLWQQSSSDTVSRLGIGFFPADLDPYVVSCSELIPAVSSMGTDSSSDLPPRDALVPEVSHDLVIGTTDKRLIRCKNGEVTVVIDLEDVPSSLHFAVMAGGQGVLFVKSNSMEGRVVAMCLETHRRLQVWMGIENIGIGDYQMIGHEQVALLQKQNTSCGFHHSTPSLCPVDLVITDLRQCILLESNTEKAAEEQRIINMKAMRRELETRNVAGVSQLKNAEKEREKKAELLLSSCQLMQTIAGQHGLPKQMARALQIDAYMLTKTQNSSISLVQAKGVYTMVCGRMLTVMIHVQSIAPRNLSLNNVSLMLTTLQGQLHGMSSSLKLLLPDDGVKRLIVAVPLSIAMFKNQIINVVLTAVVSFTEEHKAHASRACNLHFSVKDQHSSQGVVAKESDYGTLQWNFMQWIFTVQLNESALCGNCEPELSPLSKREVCDWRQLWVTNIEEKCAYLPEIIKGALKMFDRPGYQNADYPVRAKELVSRGLFAWADATVLCLQNVSMITLRAEASEDLELMLHLLITHLKAHHFKLLPPLSSPDVLKCVGQVVHALLKEIASILSLINIKESGAMQHSDRVCPFTVSSNLKKAQILTDQLLIMLLSFNN</sequence>
<protein>
    <submittedName>
        <fullName evidence="1">Uncharacterized protein</fullName>
    </submittedName>
</protein>
<evidence type="ECO:0000313" key="1">
    <source>
        <dbReference type="EMBL" id="KAJ7564150.1"/>
    </source>
</evidence>
<evidence type="ECO:0000313" key="2">
    <source>
        <dbReference type="Proteomes" id="UP001162992"/>
    </source>
</evidence>
<gene>
    <name evidence="1" type="ORF">O6H91_02G004700</name>
</gene>
<reference evidence="2" key="1">
    <citation type="journal article" date="2024" name="Proc. Natl. Acad. Sci. U.S.A.">
        <title>Extraordinary preservation of gene collinearity over three hundred million years revealed in homosporous lycophytes.</title>
        <authorList>
            <person name="Li C."/>
            <person name="Wickell D."/>
            <person name="Kuo L.Y."/>
            <person name="Chen X."/>
            <person name="Nie B."/>
            <person name="Liao X."/>
            <person name="Peng D."/>
            <person name="Ji J."/>
            <person name="Jenkins J."/>
            <person name="Williams M."/>
            <person name="Shu S."/>
            <person name="Plott C."/>
            <person name="Barry K."/>
            <person name="Rajasekar S."/>
            <person name="Grimwood J."/>
            <person name="Han X."/>
            <person name="Sun S."/>
            <person name="Hou Z."/>
            <person name="He W."/>
            <person name="Dai G."/>
            <person name="Sun C."/>
            <person name="Schmutz J."/>
            <person name="Leebens-Mack J.H."/>
            <person name="Li F.W."/>
            <person name="Wang L."/>
        </authorList>
    </citation>
    <scope>NUCLEOTIDE SEQUENCE [LARGE SCALE GENOMIC DNA]</scope>
    <source>
        <strain evidence="2">cv. PW_Plant_1</strain>
    </source>
</reference>
<organism evidence="1 2">
    <name type="scientific">Diphasiastrum complanatum</name>
    <name type="common">Issler's clubmoss</name>
    <name type="synonym">Lycopodium complanatum</name>
    <dbReference type="NCBI Taxonomy" id="34168"/>
    <lineage>
        <taxon>Eukaryota</taxon>
        <taxon>Viridiplantae</taxon>
        <taxon>Streptophyta</taxon>
        <taxon>Embryophyta</taxon>
        <taxon>Tracheophyta</taxon>
        <taxon>Lycopodiopsida</taxon>
        <taxon>Lycopodiales</taxon>
        <taxon>Lycopodiaceae</taxon>
        <taxon>Lycopodioideae</taxon>
        <taxon>Diphasiastrum</taxon>
    </lineage>
</organism>
<name>A0ACC2ECE0_DIPCM</name>
<comment type="caution">
    <text evidence="1">The sequence shown here is derived from an EMBL/GenBank/DDBJ whole genome shotgun (WGS) entry which is preliminary data.</text>
</comment>
<accession>A0ACC2ECE0</accession>
<dbReference type="Proteomes" id="UP001162992">
    <property type="component" value="Chromosome 2"/>
</dbReference>
<dbReference type="EMBL" id="CM055093">
    <property type="protein sequence ID" value="KAJ7564150.1"/>
    <property type="molecule type" value="Genomic_DNA"/>
</dbReference>